<comment type="caution">
    <text evidence="3">The sequence shown here is derived from an EMBL/GenBank/DDBJ whole genome shotgun (WGS) entry which is preliminary data.</text>
</comment>
<reference evidence="3" key="1">
    <citation type="submission" date="2013-08" db="EMBL/GenBank/DDBJ databases">
        <authorList>
            <person name="Mendez C."/>
            <person name="Richter M."/>
            <person name="Ferrer M."/>
            <person name="Sanchez J."/>
        </authorList>
    </citation>
    <scope>NUCLEOTIDE SEQUENCE</scope>
</reference>
<evidence type="ECO:0000256" key="1">
    <source>
        <dbReference type="SAM" id="MobiDB-lite"/>
    </source>
</evidence>
<reference evidence="3" key="2">
    <citation type="journal article" date="2014" name="ISME J.">
        <title>Microbial stratification in low pH oxic and suboxic macroscopic growths along an acid mine drainage.</title>
        <authorList>
            <person name="Mendez-Garcia C."/>
            <person name="Mesa V."/>
            <person name="Sprenger R.R."/>
            <person name="Richter M."/>
            <person name="Diez M.S."/>
            <person name="Solano J."/>
            <person name="Bargiela R."/>
            <person name="Golyshina O.V."/>
            <person name="Manteca A."/>
            <person name="Ramos J.L."/>
            <person name="Gallego J.R."/>
            <person name="Llorente I."/>
            <person name="Martins Dos Santos V.A."/>
            <person name="Jensen O.N."/>
            <person name="Pelaez A.I."/>
            <person name="Sanchez J."/>
            <person name="Ferrer M."/>
        </authorList>
    </citation>
    <scope>NUCLEOTIDE SEQUENCE</scope>
</reference>
<feature type="compositionally biased region" description="Basic and acidic residues" evidence="1">
    <location>
        <begin position="127"/>
        <end position="147"/>
    </location>
</feature>
<name>T0ZL61_9ZZZZ</name>
<organism evidence="3">
    <name type="scientific">mine drainage metagenome</name>
    <dbReference type="NCBI Taxonomy" id="410659"/>
    <lineage>
        <taxon>unclassified sequences</taxon>
        <taxon>metagenomes</taxon>
        <taxon>ecological metagenomes</taxon>
    </lineage>
</organism>
<dbReference type="InterPro" id="IPR003812">
    <property type="entry name" value="Fido"/>
</dbReference>
<proteinExistence type="predicted"/>
<dbReference type="PROSITE" id="PS51459">
    <property type="entry name" value="FIDO"/>
    <property type="match status" value="1"/>
</dbReference>
<dbReference type="SUPFAM" id="SSF140931">
    <property type="entry name" value="Fic-like"/>
    <property type="match status" value="1"/>
</dbReference>
<feature type="domain" description="Fido" evidence="2">
    <location>
        <begin position="103"/>
        <end position="248"/>
    </location>
</feature>
<dbReference type="AlphaFoldDB" id="T0ZL61"/>
<gene>
    <name evidence="3" type="ORF">B1B_11806</name>
</gene>
<protein>
    <submittedName>
        <fullName evidence="3">Filamentation induced by cAMP protein Fic</fullName>
    </submittedName>
</protein>
<sequence>MERDARFFDALGFRWGRAVFDRVVDEPVYSVKVCVLDFNRRLPEYVWSTGVLEGNPHTFPEVKTLLDGVTTGGRKVTDQQQILRIAQAAKELAGLVASGSFALTKTVSDRLQDVLMREDALESGHFRGEGEERRYTPHVELGDRGEYRPSPTEPGATELNRRFREGVDALATCPPLERGIVYSLFGALHQFYFDGNKRTARDMMNGVLMTNGILSIGIPAARALEYNTKMRDFYLSKDASPMIEFMLSCREVPQHKKNRARGPGQRSGGLDTDEGR</sequence>
<dbReference type="InterPro" id="IPR036597">
    <property type="entry name" value="Fido-like_dom_sf"/>
</dbReference>
<evidence type="ECO:0000313" key="3">
    <source>
        <dbReference type="EMBL" id="EQD49056.1"/>
    </source>
</evidence>
<accession>T0ZL61</accession>
<feature type="region of interest" description="Disordered" evidence="1">
    <location>
        <begin position="254"/>
        <end position="276"/>
    </location>
</feature>
<evidence type="ECO:0000259" key="2">
    <source>
        <dbReference type="PROSITE" id="PS51459"/>
    </source>
</evidence>
<feature type="region of interest" description="Disordered" evidence="1">
    <location>
        <begin position="127"/>
        <end position="155"/>
    </location>
</feature>
<dbReference type="Gene3D" id="1.10.3290.10">
    <property type="entry name" value="Fido-like domain"/>
    <property type="match status" value="1"/>
</dbReference>
<dbReference type="EMBL" id="AUZY01007705">
    <property type="protein sequence ID" value="EQD49056.1"/>
    <property type="molecule type" value="Genomic_DNA"/>
</dbReference>